<organism evidence="3 4">
    <name type="scientific">Apolygus lucorum</name>
    <name type="common">Small green plant bug</name>
    <name type="synonym">Lygocoris lucorum</name>
    <dbReference type="NCBI Taxonomy" id="248454"/>
    <lineage>
        <taxon>Eukaryota</taxon>
        <taxon>Metazoa</taxon>
        <taxon>Ecdysozoa</taxon>
        <taxon>Arthropoda</taxon>
        <taxon>Hexapoda</taxon>
        <taxon>Insecta</taxon>
        <taxon>Pterygota</taxon>
        <taxon>Neoptera</taxon>
        <taxon>Paraneoptera</taxon>
        <taxon>Hemiptera</taxon>
        <taxon>Heteroptera</taxon>
        <taxon>Panheteroptera</taxon>
        <taxon>Cimicomorpha</taxon>
        <taxon>Miridae</taxon>
        <taxon>Mirini</taxon>
        <taxon>Apolygus</taxon>
    </lineage>
</organism>
<keyword evidence="2" id="KW-1133">Transmembrane helix</keyword>
<feature type="transmembrane region" description="Helical" evidence="2">
    <location>
        <begin position="41"/>
        <end position="61"/>
    </location>
</feature>
<feature type="transmembrane region" description="Helical" evidence="2">
    <location>
        <begin position="136"/>
        <end position="162"/>
    </location>
</feature>
<dbReference type="AlphaFoldDB" id="A0A8S9X9J8"/>
<feature type="region of interest" description="Disordered" evidence="1">
    <location>
        <begin position="174"/>
        <end position="211"/>
    </location>
</feature>
<name>A0A8S9X9J8_APOLU</name>
<proteinExistence type="predicted"/>
<dbReference type="Proteomes" id="UP000466442">
    <property type="component" value="Linkage Group LG9"/>
</dbReference>
<evidence type="ECO:0000313" key="3">
    <source>
        <dbReference type="EMBL" id="KAF6205174.1"/>
    </source>
</evidence>
<protein>
    <submittedName>
        <fullName evidence="3">Uncharacterized protein</fullName>
    </submittedName>
</protein>
<keyword evidence="2" id="KW-0812">Transmembrane</keyword>
<evidence type="ECO:0000313" key="4">
    <source>
        <dbReference type="Proteomes" id="UP000466442"/>
    </source>
</evidence>
<feature type="compositionally biased region" description="Basic and acidic residues" evidence="1">
    <location>
        <begin position="178"/>
        <end position="194"/>
    </location>
</feature>
<sequence length="211" mass="23730">MNMLSTMSENHEDTFKRKLPSRYENPHLLMFSRTTMEYTKIASLLKFSLMVFCVGSVLVVFHADVRSEYYKSFLVQASVSGTLLPSIFRVTSMSMKMSRWSDVTVLIIITLHLIMAGISLYLIIREKTSESMLPQVSLLSAVGFILLSLLICVAEVLGLLLAGTQALRVRSSTDLSEDSQRAEAPSDPKADRNPRKSVPIASEHPKWVYQH</sequence>
<evidence type="ECO:0000256" key="2">
    <source>
        <dbReference type="SAM" id="Phobius"/>
    </source>
</evidence>
<gene>
    <name evidence="3" type="ORF">GE061_019341</name>
</gene>
<keyword evidence="4" id="KW-1185">Reference proteome</keyword>
<feature type="transmembrane region" description="Helical" evidence="2">
    <location>
        <begin position="73"/>
        <end position="91"/>
    </location>
</feature>
<accession>A0A8S9X9J8</accession>
<comment type="caution">
    <text evidence="3">The sequence shown here is derived from an EMBL/GenBank/DDBJ whole genome shotgun (WGS) entry which is preliminary data.</text>
</comment>
<evidence type="ECO:0000256" key="1">
    <source>
        <dbReference type="SAM" id="MobiDB-lite"/>
    </source>
</evidence>
<feature type="transmembrane region" description="Helical" evidence="2">
    <location>
        <begin position="103"/>
        <end position="124"/>
    </location>
</feature>
<keyword evidence="2" id="KW-0472">Membrane</keyword>
<reference evidence="3" key="1">
    <citation type="journal article" date="2021" name="Mol. Ecol. Resour.">
        <title>Apolygus lucorum genome provides insights into omnivorousness and mesophyll feeding.</title>
        <authorList>
            <person name="Liu Y."/>
            <person name="Liu H."/>
            <person name="Wang H."/>
            <person name="Huang T."/>
            <person name="Liu B."/>
            <person name="Yang B."/>
            <person name="Yin L."/>
            <person name="Li B."/>
            <person name="Zhang Y."/>
            <person name="Zhang S."/>
            <person name="Jiang F."/>
            <person name="Zhang X."/>
            <person name="Ren Y."/>
            <person name="Wang B."/>
            <person name="Wang S."/>
            <person name="Lu Y."/>
            <person name="Wu K."/>
            <person name="Fan W."/>
            <person name="Wang G."/>
        </authorList>
    </citation>
    <scope>NUCLEOTIDE SEQUENCE</scope>
    <source>
        <strain evidence="3">12Hb</strain>
    </source>
</reference>
<dbReference type="EMBL" id="WIXP02000009">
    <property type="protein sequence ID" value="KAF6205174.1"/>
    <property type="molecule type" value="Genomic_DNA"/>
</dbReference>